<gene>
    <name evidence="3" type="ORF">DI616_14120</name>
</gene>
<feature type="compositionally biased region" description="Basic and acidic residues" evidence="1">
    <location>
        <begin position="317"/>
        <end position="352"/>
    </location>
</feature>
<feature type="region of interest" description="Disordered" evidence="1">
    <location>
        <begin position="306"/>
        <end position="352"/>
    </location>
</feature>
<dbReference type="AlphaFoldDB" id="A0A533I560"/>
<sequence length="591" mass="62274">MDTRIISLSPAPKKSVGATEYGCDACAVDDFNALIRGQPTGFIAVTTKPEAPESTVGSAQPGNSSVDLGEDIDPTRFDAPSQDGGLTGVADCGVCIEFREIPQAEDYPDEAECQVVPLPDIGPVVFRGHVPDLRAAKDDAELWAGQVPTSGKFIAVGAPARVASSPALQPNSDYDANPAASFVDWPSRSMEQPSNTPTRFGQHALLENGTISARRTVINRLSGDQDPKPQTMPAGKPAPEAGTSPSLAGDRALVPSTAASLATNRIDDMTASTTAPSTHHPEELNAPQLNKVPANAIPGHIGATESAAASSIGVTRVRPELPRTGRREIDRPPHRSEPIPDPIRKSSKPDRRVASFTADVVQRPQSPSPTMQIAVAGVPGSHQPANVDRQQRDYFQLRANDKPLAGDDFPSLQLLFTADGSAELRGAGLRTIEAAGGWAELATVAPASAPPHSSATAASATRQLADAIIRTDTPAGQTELVLSPDDLGKVQFSIRNVEGQLSILITADRPETMNLLRRNADLLAAELAQSGMNSADLNFGGDTHGGNERPRNARGVTFATLHDTQATELPHDRADRMSRNAIAGGHLNIRL</sequence>
<keyword evidence="3" id="KW-0282">Flagellum</keyword>
<evidence type="ECO:0000313" key="4">
    <source>
        <dbReference type="Proteomes" id="UP000315344"/>
    </source>
</evidence>
<dbReference type="Gene3D" id="3.30.750.140">
    <property type="match status" value="1"/>
</dbReference>
<evidence type="ECO:0000313" key="3">
    <source>
        <dbReference type="EMBL" id="TKW65534.1"/>
    </source>
</evidence>
<reference evidence="3 4" key="1">
    <citation type="journal article" date="2017" name="Nat. Commun.">
        <title>In situ click chemistry generation of cyclooxygenase-2 inhibitors.</title>
        <authorList>
            <person name="Bhardwaj A."/>
            <person name="Kaur J."/>
            <person name="Wuest M."/>
            <person name="Wuest F."/>
        </authorList>
    </citation>
    <scope>NUCLEOTIDE SEQUENCE [LARGE SCALE GENOMIC DNA]</scope>
    <source>
        <strain evidence="3">S2_012_000_R3_94</strain>
    </source>
</reference>
<dbReference type="Pfam" id="PF02120">
    <property type="entry name" value="Flg_hook"/>
    <property type="match status" value="1"/>
</dbReference>
<dbReference type="EMBL" id="VAFL01000012">
    <property type="protein sequence ID" value="TKW65534.1"/>
    <property type="molecule type" value="Genomic_DNA"/>
</dbReference>
<protein>
    <submittedName>
        <fullName evidence="3">Flagellar hook-length control protein FliK</fullName>
    </submittedName>
</protein>
<accession>A0A533I560</accession>
<evidence type="ECO:0000256" key="1">
    <source>
        <dbReference type="SAM" id="MobiDB-lite"/>
    </source>
</evidence>
<keyword evidence="3" id="KW-0966">Cell projection</keyword>
<dbReference type="Proteomes" id="UP000315344">
    <property type="component" value="Unassembled WGS sequence"/>
</dbReference>
<comment type="caution">
    <text evidence="3">The sequence shown here is derived from an EMBL/GenBank/DDBJ whole genome shotgun (WGS) entry which is preliminary data.</text>
</comment>
<dbReference type="InterPro" id="IPR038610">
    <property type="entry name" value="FliK-like_C_sf"/>
</dbReference>
<organism evidence="3 4">
    <name type="scientific">Paracoccus denitrificans</name>
    <dbReference type="NCBI Taxonomy" id="266"/>
    <lineage>
        <taxon>Bacteria</taxon>
        <taxon>Pseudomonadati</taxon>
        <taxon>Pseudomonadota</taxon>
        <taxon>Alphaproteobacteria</taxon>
        <taxon>Rhodobacterales</taxon>
        <taxon>Paracoccaceae</taxon>
        <taxon>Paracoccus</taxon>
    </lineage>
</organism>
<keyword evidence="3" id="KW-0969">Cilium</keyword>
<dbReference type="InterPro" id="IPR021136">
    <property type="entry name" value="Flagellar_hook_control-like_C"/>
</dbReference>
<dbReference type="CDD" id="cd17470">
    <property type="entry name" value="T3SS_Flik_C"/>
    <property type="match status" value="1"/>
</dbReference>
<evidence type="ECO:0000259" key="2">
    <source>
        <dbReference type="Pfam" id="PF02120"/>
    </source>
</evidence>
<feature type="domain" description="Flagellar hook-length control protein-like C-terminal" evidence="2">
    <location>
        <begin position="472"/>
        <end position="543"/>
    </location>
</feature>
<name>A0A533I560_PARDE</name>
<feature type="region of interest" description="Disordered" evidence="1">
    <location>
        <begin position="221"/>
        <end position="251"/>
    </location>
</feature>
<proteinExistence type="predicted"/>